<organism evidence="1 2">
    <name type="scientific">Candidatus Sysuiplasma superficiale</name>
    <dbReference type="NCBI Taxonomy" id="2823368"/>
    <lineage>
        <taxon>Archaea</taxon>
        <taxon>Methanobacteriati</taxon>
        <taxon>Thermoplasmatota</taxon>
        <taxon>Thermoplasmata</taxon>
        <taxon>Candidatus Sysuiplasmatales</taxon>
        <taxon>Candidatus Sysuiplasmataceae</taxon>
        <taxon>Candidatus Sysuiplasma</taxon>
    </lineage>
</organism>
<dbReference type="Proteomes" id="UP000750197">
    <property type="component" value="Unassembled WGS sequence"/>
</dbReference>
<reference evidence="1" key="1">
    <citation type="submission" date="2021-05" db="EMBL/GenBank/DDBJ databases">
        <title>Genomic insights into ecological role and evolution of a novel Thermoplasmata order Candidatus Sysuiplasmatales.</title>
        <authorList>
            <person name="Yuan Y."/>
        </authorList>
    </citation>
    <scope>NUCLEOTIDE SEQUENCE</scope>
    <source>
        <strain evidence="1">TUT19-bin139</strain>
    </source>
</reference>
<name>A0A8J7YNW3_9ARCH</name>
<sequence length="62" mass="7053">MTAAQLNREKLYRTLTTLDKFADGALSPIRSEDMRTAEHKSIFARDRTAISVETTYALLHLI</sequence>
<evidence type="ECO:0000313" key="2">
    <source>
        <dbReference type="Proteomes" id="UP000750197"/>
    </source>
</evidence>
<dbReference type="EMBL" id="JAHEAC010000044">
    <property type="protein sequence ID" value="MBX8644193.1"/>
    <property type="molecule type" value="Genomic_DNA"/>
</dbReference>
<evidence type="ECO:0000313" key="1">
    <source>
        <dbReference type="EMBL" id="MBX8644193.1"/>
    </source>
</evidence>
<accession>A0A8J7YNW3</accession>
<dbReference type="AlphaFoldDB" id="A0A8J7YNW3"/>
<proteinExistence type="predicted"/>
<protein>
    <submittedName>
        <fullName evidence="1">Uncharacterized protein</fullName>
    </submittedName>
</protein>
<comment type="caution">
    <text evidence="1">The sequence shown here is derived from an EMBL/GenBank/DDBJ whole genome shotgun (WGS) entry which is preliminary data.</text>
</comment>
<gene>
    <name evidence="1" type="ORF">KIY12_05660</name>
</gene>